<evidence type="ECO:0000256" key="6">
    <source>
        <dbReference type="ARBA" id="ARBA00023136"/>
    </source>
</evidence>
<feature type="binding site" evidence="8">
    <location>
        <position position="610"/>
    </location>
    <ligand>
        <name>ATP</name>
        <dbReference type="ChEBI" id="CHEBI:30616"/>
    </ligand>
</feature>
<keyword evidence="5 10" id="KW-1133">Transmembrane helix</keyword>
<evidence type="ECO:0000256" key="7">
    <source>
        <dbReference type="PIRSR" id="PIRSR606539-1"/>
    </source>
</evidence>
<dbReference type="SUPFAM" id="SSF56784">
    <property type="entry name" value="HAD-like"/>
    <property type="match status" value="1"/>
</dbReference>
<dbReference type="STRING" id="32507.ENSNBRP00000019047"/>
<dbReference type="Proteomes" id="UP000261580">
    <property type="component" value="Unassembled WGS sequence"/>
</dbReference>
<dbReference type="PANTHER" id="PTHR24092">
    <property type="entry name" value="PROBABLE PHOSPHOLIPID-TRANSPORTING ATPASE"/>
    <property type="match status" value="1"/>
</dbReference>
<evidence type="ECO:0000256" key="1">
    <source>
        <dbReference type="ARBA" id="ARBA00022692"/>
    </source>
</evidence>
<dbReference type="InterPro" id="IPR023299">
    <property type="entry name" value="ATPase_P-typ_cyto_dom_N"/>
</dbReference>
<dbReference type="Bgee" id="ENSNBRG00000014663">
    <property type="expression patterns" value="Expressed in liver and 2 other cell types or tissues"/>
</dbReference>
<keyword evidence="9" id="KW-0479">Metal-binding</keyword>
<dbReference type="GO" id="GO:0000287">
    <property type="term" value="F:magnesium ion binding"/>
    <property type="evidence" value="ECO:0007669"/>
    <property type="project" value="UniProtKB-UniRule"/>
</dbReference>
<comment type="subcellular location">
    <subcellularLocation>
        <location evidence="10">Membrane</location>
        <topology evidence="10">Multi-pass membrane protein</topology>
    </subcellularLocation>
</comment>
<dbReference type="InterPro" id="IPR023214">
    <property type="entry name" value="HAD_sf"/>
</dbReference>
<keyword evidence="3 8" id="KW-0067">ATP-binding</keyword>
<keyword evidence="2 8" id="KW-0547">Nucleotide-binding</keyword>
<keyword evidence="13" id="KW-1185">Reference proteome</keyword>
<name>A0A3Q4HP70_NEOBR</name>
<dbReference type="GO" id="GO:0140326">
    <property type="term" value="F:ATPase-coupled intramembrane lipid transporter activity"/>
    <property type="evidence" value="ECO:0007669"/>
    <property type="project" value="UniProtKB-EC"/>
</dbReference>
<feature type="transmembrane region" description="Helical" evidence="10">
    <location>
        <begin position="211"/>
        <end position="236"/>
    </location>
</feature>
<protein>
    <recommendedName>
        <fullName evidence="10">Phospholipid-transporting ATPase</fullName>
        <ecNumber evidence="10">7.6.2.1</ecNumber>
    </recommendedName>
</protein>
<dbReference type="InterPro" id="IPR008250">
    <property type="entry name" value="ATPase_P-typ_transduc_dom_A_sf"/>
</dbReference>
<feature type="binding site" evidence="8">
    <location>
        <position position="472"/>
    </location>
    <ligand>
        <name>ATP</name>
        <dbReference type="ChEBI" id="CHEBI:30616"/>
    </ligand>
</feature>
<feature type="transmembrane region" description="Helical" evidence="10">
    <location>
        <begin position="75"/>
        <end position="93"/>
    </location>
</feature>
<dbReference type="InterPro" id="IPR036412">
    <property type="entry name" value="HAD-like_sf"/>
</dbReference>
<evidence type="ECO:0000256" key="4">
    <source>
        <dbReference type="ARBA" id="ARBA00022967"/>
    </source>
</evidence>
<comment type="similarity">
    <text evidence="10">Belongs to the cation transport ATPase (P-type) (TC 3.A.3) family. Type IV subfamily.</text>
</comment>
<dbReference type="GO" id="GO:0005524">
    <property type="term" value="F:ATP binding"/>
    <property type="evidence" value="ECO:0007669"/>
    <property type="project" value="UniProtKB-UniRule"/>
</dbReference>
<feature type="binding site" evidence="8">
    <location>
        <position position="330"/>
    </location>
    <ligand>
        <name>ATP</name>
        <dbReference type="ChEBI" id="CHEBI:30616"/>
    </ligand>
</feature>
<dbReference type="NCBIfam" id="TIGR01652">
    <property type="entry name" value="ATPase-Plipid"/>
    <property type="match status" value="1"/>
</dbReference>
<feature type="binding site" evidence="9">
    <location>
        <position position="328"/>
    </location>
    <ligand>
        <name>Mg(2+)</name>
        <dbReference type="ChEBI" id="CHEBI:18420"/>
    </ligand>
</feature>
<dbReference type="Pfam" id="PF16209">
    <property type="entry name" value="PhoLip_ATPase_N"/>
    <property type="match status" value="1"/>
</dbReference>
<dbReference type="FunFam" id="3.40.1110.10:FF:000188">
    <property type="entry name" value="Phospholipid-transporting ATPase"/>
    <property type="match status" value="1"/>
</dbReference>
<feature type="binding site" evidence="8">
    <location>
        <position position="609"/>
    </location>
    <ligand>
        <name>ATP</name>
        <dbReference type="ChEBI" id="CHEBI:30616"/>
    </ligand>
</feature>
<dbReference type="Ensembl" id="ENSNBRT00000019556.1">
    <property type="protein sequence ID" value="ENSNBRP00000019047.1"/>
    <property type="gene ID" value="ENSNBRG00000014663.1"/>
</dbReference>
<proteinExistence type="inferred from homology"/>
<dbReference type="Gene3D" id="3.40.1110.10">
    <property type="entry name" value="Calcium-transporting ATPase, cytoplasmic domain N"/>
    <property type="match status" value="1"/>
</dbReference>
<dbReference type="SUPFAM" id="SSF81660">
    <property type="entry name" value="Metal cation-transporting ATPase, ATP-binding domain N"/>
    <property type="match status" value="1"/>
</dbReference>
<dbReference type="OMA" id="NYIWEKN"/>
<evidence type="ECO:0000256" key="8">
    <source>
        <dbReference type="PIRSR" id="PIRSR606539-2"/>
    </source>
</evidence>
<dbReference type="Pfam" id="PF13246">
    <property type="entry name" value="Cation_ATPase"/>
    <property type="match status" value="1"/>
</dbReference>
<keyword evidence="9 10" id="KW-0460">Magnesium</keyword>
<dbReference type="SUPFAM" id="SSF81665">
    <property type="entry name" value="Calcium ATPase, transmembrane domain M"/>
    <property type="match status" value="1"/>
</dbReference>
<feature type="binding site" evidence="9">
    <location>
        <position position="330"/>
    </location>
    <ligand>
        <name>Mg(2+)</name>
        <dbReference type="ChEBI" id="CHEBI:18420"/>
    </ligand>
</feature>
<dbReference type="InterPro" id="IPR023298">
    <property type="entry name" value="ATPase_P-typ_TM_dom_sf"/>
</dbReference>
<evidence type="ECO:0000313" key="13">
    <source>
        <dbReference type="Proteomes" id="UP000261580"/>
    </source>
</evidence>
<keyword evidence="6 10" id="KW-0472">Membrane</keyword>
<dbReference type="PROSITE" id="PS00154">
    <property type="entry name" value="ATPASE_E1_E2"/>
    <property type="match status" value="1"/>
</dbReference>
<dbReference type="GO" id="GO:0005802">
    <property type="term" value="C:trans-Golgi network"/>
    <property type="evidence" value="ECO:0007669"/>
    <property type="project" value="TreeGrafter"/>
</dbReference>
<feature type="domain" description="P-type ATPase N-terminal" evidence="11">
    <location>
        <begin position="15"/>
        <end position="81"/>
    </location>
</feature>
<keyword evidence="1 10" id="KW-0812">Transmembrane</keyword>
<organism evidence="12 13">
    <name type="scientific">Neolamprologus brichardi</name>
    <name type="common">Fairy cichlid</name>
    <name type="synonym">Lamprologus brichardi</name>
    <dbReference type="NCBI Taxonomy" id="32507"/>
    <lineage>
        <taxon>Eukaryota</taxon>
        <taxon>Metazoa</taxon>
        <taxon>Chordata</taxon>
        <taxon>Craniata</taxon>
        <taxon>Vertebrata</taxon>
        <taxon>Euteleostomi</taxon>
        <taxon>Actinopterygii</taxon>
        <taxon>Neopterygii</taxon>
        <taxon>Teleostei</taxon>
        <taxon>Neoteleostei</taxon>
        <taxon>Acanthomorphata</taxon>
        <taxon>Ovalentaria</taxon>
        <taxon>Cichlomorphae</taxon>
        <taxon>Cichliformes</taxon>
        <taxon>Cichlidae</taxon>
        <taxon>African cichlids</taxon>
        <taxon>Pseudocrenilabrinae</taxon>
        <taxon>Lamprologini</taxon>
        <taxon>Neolamprologus</taxon>
    </lineage>
</organism>
<dbReference type="InterPro" id="IPR032631">
    <property type="entry name" value="P-type_ATPase_N"/>
</dbReference>
<dbReference type="AlphaFoldDB" id="A0A3Q4HP70"/>
<evidence type="ECO:0000259" key="11">
    <source>
        <dbReference type="Pfam" id="PF16209"/>
    </source>
</evidence>
<comment type="cofactor">
    <cofactor evidence="9">
        <name>Mg(2+)</name>
        <dbReference type="ChEBI" id="CHEBI:18420"/>
    </cofactor>
</comment>
<dbReference type="InterPro" id="IPR018303">
    <property type="entry name" value="ATPase_P-typ_P_site"/>
</dbReference>
<dbReference type="Gene3D" id="3.40.50.1000">
    <property type="entry name" value="HAD superfamily/HAD-like"/>
    <property type="match status" value="1"/>
</dbReference>
<feature type="binding site" evidence="8">
    <location>
        <position position="328"/>
    </location>
    <ligand>
        <name>ATP</name>
        <dbReference type="ChEBI" id="CHEBI:30616"/>
    </ligand>
</feature>
<evidence type="ECO:0000256" key="2">
    <source>
        <dbReference type="ARBA" id="ARBA00022741"/>
    </source>
</evidence>
<comment type="catalytic activity">
    <reaction evidence="10">
        <text>ATP + H2O + phospholipidSide 1 = ADP + phosphate + phospholipidSide 2.</text>
        <dbReference type="EC" id="7.6.2.1"/>
    </reaction>
</comment>
<evidence type="ECO:0000256" key="9">
    <source>
        <dbReference type="PIRSR" id="PIRSR606539-3"/>
    </source>
</evidence>
<feature type="binding site" evidence="8">
    <location>
        <position position="495"/>
    </location>
    <ligand>
        <name>ATP</name>
        <dbReference type="ChEBI" id="CHEBI:30616"/>
    </ligand>
</feature>
<feature type="active site" description="4-aspartylphosphate intermediate" evidence="7">
    <location>
        <position position="328"/>
    </location>
</feature>
<dbReference type="InterPro" id="IPR006539">
    <property type="entry name" value="P-type_ATPase_IV"/>
</dbReference>
<feature type="transmembrane region" description="Helical" evidence="10">
    <location>
        <begin position="256"/>
        <end position="280"/>
    </location>
</feature>
<keyword evidence="4 10" id="KW-1278">Translocase</keyword>
<dbReference type="EC" id="7.6.2.1" evidence="10"/>
<dbReference type="GO" id="GO:0005886">
    <property type="term" value="C:plasma membrane"/>
    <property type="evidence" value="ECO:0007669"/>
    <property type="project" value="TreeGrafter"/>
</dbReference>
<dbReference type="GeneTree" id="ENSGT00940000161917"/>
<dbReference type="SUPFAM" id="SSF81653">
    <property type="entry name" value="Calcium ATPase, transduction domain A"/>
    <property type="match status" value="1"/>
</dbReference>
<evidence type="ECO:0000313" key="12">
    <source>
        <dbReference type="Ensembl" id="ENSNBRP00000019047.1"/>
    </source>
</evidence>
<feature type="binding site" evidence="8">
    <location>
        <position position="529"/>
    </location>
    <ligand>
        <name>ATP</name>
        <dbReference type="ChEBI" id="CHEBI:30616"/>
    </ligand>
</feature>
<evidence type="ECO:0000256" key="10">
    <source>
        <dbReference type="RuleBase" id="RU362033"/>
    </source>
</evidence>
<feature type="binding site" evidence="8">
    <location>
        <position position="431"/>
    </location>
    <ligand>
        <name>ATP</name>
        <dbReference type="ChEBI" id="CHEBI:30616"/>
    </ligand>
</feature>
<dbReference type="Gene3D" id="2.70.150.10">
    <property type="entry name" value="Calcium-transporting ATPase, cytoplasmic transduction domain A"/>
    <property type="match status" value="1"/>
</dbReference>
<reference evidence="12" key="1">
    <citation type="submission" date="2025-08" db="UniProtKB">
        <authorList>
            <consortium name="Ensembl"/>
        </authorList>
    </citation>
    <scope>IDENTIFICATION</scope>
</reference>
<evidence type="ECO:0000256" key="5">
    <source>
        <dbReference type="ARBA" id="ARBA00022989"/>
    </source>
</evidence>
<dbReference type="PANTHER" id="PTHR24092:SF52">
    <property type="entry name" value="PHOSPHOLIPID-TRANSPORTING ATPASE FETA"/>
    <property type="match status" value="1"/>
</dbReference>
<accession>A0A3Q4HP70</accession>
<comment type="caution">
    <text evidence="10">Lacks conserved residue(s) required for the propagation of feature annotation.</text>
</comment>
<reference evidence="12" key="2">
    <citation type="submission" date="2025-09" db="UniProtKB">
        <authorList>
            <consortium name="Ensembl"/>
        </authorList>
    </citation>
    <scope>IDENTIFICATION</scope>
</reference>
<evidence type="ECO:0000256" key="3">
    <source>
        <dbReference type="ARBA" id="ARBA00022840"/>
    </source>
</evidence>
<sequence>FFIFVFSFAELERKIRANDREYNLSFKYATNAIKTSKYNFFTFLPLNLFEQFQRIANAYFLFLLVLQVIPQISSLSWFTTVVPLILVLTVTAAKDATDDINRHRSDNRVNNRKVQVLIDRKLRSEKWMNVQVGDIIKLENNQFVTADLLLLSSSEPLNLVYIETAELDGETNLKVRQALPVTGDLGDDIEKLADFNGETVNTHAHTQFFHLFLLFLQIFGFLAFMCSVLAIGNYIWEKNEGSQFTVFLPRLEDDPAFSSFLTFWSYVIILNTVVPISLYVSVEIIRLGNSFYIDWDRKMYYAHNDTPAEARTTTLNEELGQIKYVFSDKTGTLTQNIMIFNKCTINGKCYGDVYDYTGQRLEINEVNTVDFSFNPLADSRFVFHDHSLVEAVKLENTEVHAFFRLLALCHTVMAEEKKEGELFYQAQSPDEGALVTAARNFGFVFRSRTPDSISIVEMGKQCNYELLAILDFNNVRKRMSVIVRSPEGKLSLYCKGADTIIYERLHQSCSKLMDVTTEHLNEFAGDGLRTLALAYKDLDEEYFNQWIQRHHEANTALEDREDKLDQLYEEIEKDLLLLGATAIEDKLQDGVPQTIEQLSKADIKIWVLTGDKQETAENIGYSCNLLREEMNDVFIISGNSLEDVQQELRSEEILD</sequence>
<dbReference type="GO" id="GO:0007030">
    <property type="term" value="P:Golgi organization"/>
    <property type="evidence" value="ECO:0007669"/>
    <property type="project" value="TreeGrafter"/>
</dbReference>
<feature type="binding site" evidence="8">
    <location>
        <position position="611"/>
    </location>
    <ligand>
        <name>ATP</name>
        <dbReference type="ChEBI" id="CHEBI:30616"/>
    </ligand>
</feature>
<feature type="binding site" evidence="8">
    <location>
        <position position="329"/>
    </location>
    <ligand>
        <name>ATP</name>
        <dbReference type="ChEBI" id="CHEBI:30616"/>
    </ligand>
</feature>
<dbReference type="GO" id="GO:0045332">
    <property type="term" value="P:phospholipid translocation"/>
    <property type="evidence" value="ECO:0007669"/>
    <property type="project" value="TreeGrafter"/>
</dbReference>